<evidence type="ECO:0000256" key="1">
    <source>
        <dbReference type="SAM" id="MobiDB-lite"/>
    </source>
</evidence>
<feature type="compositionally biased region" description="Polar residues" evidence="1">
    <location>
        <begin position="428"/>
        <end position="442"/>
    </location>
</feature>
<accession>A0A814SE23</accession>
<dbReference type="OrthoDB" id="10024928at2759"/>
<dbReference type="AlphaFoldDB" id="A0A814SE23"/>
<evidence type="ECO:0000313" key="2">
    <source>
        <dbReference type="EMBL" id="CAF1145956.1"/>
    </source>
</evidence>
<organism evidence="2 3">
    <name type="scientific">Adineta ricciae</name>
    <name type="common">Rotifer</name>
    <dbReference type="NCBI Taxonomy" id="249248"/>
    <lineage>
        <taxon>Eukaryota</taxon>
        <taxon>Metazoa</taxon>
        <taxon>Spiralia</taxon>
        <taxon>Gnathifera</taxon>
        <taxon>Rotifera</taxon>
        <taxon>Eurotatoria</taxon>
        <taxon>Bdelloidea</taxon>
        <taxon>Adinetida</taxon>
        <taxon>Adinetidae</taxon>
        <taxon>Adineta</taxon>
    </lineage>
</organism>
<feature type="compositionally biased region" description="Basic and acidic residues" evidence="1">
    <location>
        <begin position="457"/>
        <end position="469"/>
    </location>
</feature>
<feature type="compositionally biased region" description="Basic and acidic residues" evidence="1">
    <location>
        <begin position="187"/>
        <end position="200"/>
    </location>
</feature>
<feature type="compositionally biased region" description="Polar residues" evidence="1">
    <location>
        <begin position="486"/>
        <end position="496"/>
    </location>
</feature>
<reference evidence="2" key="1">
    <citation type="submission" date="2021-02" db="EMBL/GenBank/DDBJ databases">
        <authorList>
            <person name="Nowell W R."/>
        </authorList>
    </citation>
    <scope>NUCLEOTIDE SEQUENCE</scope>
</reference>
<gene>
    <name evidence="2" type="ORF">EDS130_LOCUS22343</name>
</gene>
<feature type="compositionally biased region" description="Polar residues" evidence="1">
    <location>
        <begin position="152"/>
        <end position="164"/>
    </location>
</feature>
<dbReference type="EMBL" id="CAJNOJ010000117">
    <property type="protein sequence ID" value="CAF1145956.1"/>
    <property type="molecule type" value="Genomic_DNA"/>
</dbReference>
<feature type="region of interest" description="Disordered" evidence="1">
    <location>
        <begin position="425"/>
        <end position="527"/>
    </location>
</feature>
<comment type="caution">
    <text evidence="2">The sequence shown here is derived from an EMBL/GenBank/DDBJ whole genome shotgun (WGS) entry which is preliminary data.</text>
</comment>
<sequence length="527" mass="59109">MQLSAVSPISKTYSRTMKTTHLLVQVVSSETLTRLINRERFIVLQPQCVMRAFQICIYLPPLYDDPWLIFKVRRNETICCLIGFGIGVGCCILYRLISNFLAPSSSSSSTTSISSNTLSSLSNKKRDAKALHMGQEHSSFSSNGNEITVTYTKRPRSSTSSKQSLPAIHHNANSTINRSHRPSYSNDSDREPLLGLPIDKRHESIPNKTFTASHLSDEMTWSEISSSLGTVGLLQDSYHSNSLTGDSGVDCQEISTIRSSRNQAHLHDLTTTSITTAETNPSAIIDDDDDDDESMINYSTNGTNTLHYSGSRRYDSDTALSRGVLLHDTQTATESHVMSYMSTEKGLDRALEQTSRFYSDLEHIATDLSSLSKRYSQSQISISPSLSKYYHQHNRPVFNTIDALDWDWHDVHSPPLMQSPKLFHRKQNVSSSLPRLNQTSTKTKVRRKLNHTANQTEYHESDLEMRTTRSYDCTSSPLKRRPSSVYFDSTDNTSGEENFGDETLQIASSPTVLSSSRTTEFFSTTTQ</sequence>
<name>A0A814SE23_ADIRI</name>
<feature type="region of interest" description="Disordered" evidence="1">
    <location>
        <begin position="152"/>
        <end position="200"/>
    </location>
</feature>
<protein>
    <submittedName>
        <fullName evidence="2">Uncharacterized protein</fullName>
    </submittedName>
</protein>
<feature type="compositionally biased region" description="Polar residues" evidence="1">
    <location>
        <begin position="171"/>
        <end position="186"/>
    </location>
</feature>
<evidence type="ECO:0000313" key="3">
    <source>
        <dbReference type="Proteomes" id="UP000663852"/>
    </source>
</evidence>
<dbReference type="Proteomes" id="UP000663852">
    <property type="component" value="Unassembled WGS sequence"/>
</dbReference>
<feature type="compositionally biased region" description="Low complexity" evidence="1">
    <location>
        <begin position="514"/>
        <end position="527"/>
    </location>
</feature>
<proteinExistence type="predicted"/>